<dbReference type="EMBL" id="VSSQ01000569">
    <property type="protein sequence ID" value="MPL97682.1"/>
    <property type="molecule type" value="Genomic_DNA"/>
</dbReference>
<comment type="caution">
    <text evidence="1">The sequence shown here is derived from an EMBL/GenBank/DDBJ whole genome shotgun (WGS) entry which is preliminary data.</text>
</comment>
<dbReference type="AlphaFoldDB" id="A0A644W4R3"/>
<accession>A0A644W4R3</accession>
<sequence length="327" mass="37661">MCALINNIICPFCLTKIMFQKDVDICPYCKTNLPIEYVRRSEQSTPCFVQMVGWSSHGKSVYLQTLTSMIMRLSSIWRNTYIYSPQTNPTLTYTRQVREYLRTGVMPPATHMDIQEAYIMQLLGMERWGNRTIVVRDVAGESFNNLQYSVKYTPYLIHVPTVIMFFSLFDLKESNFSVDELMNGYIQTFFANDPSLQKKKRTAIITISKADLLLTELSSSISNYLISDPFSNLIQPAEMNENPAYVDMSQYVQNMHQISEEIKDWIDQSTSGHNLLMLARENNIQLKFSIVSSTGSPVPDDHKIKIGIRPLRVLDPLFWTLDLQSIP</sequence>
<reference evidence="1" key="1">
    <citation type="submission" date="2019-08" db="EMBL/GenBank/DDBJ databases">
        <authorList>
            <person name="Kucharzyk K."/>
            <person name="Murdoch R.W."/>
            <person name="Higgins S."/>
            <person name="Loffler F."/>
        </authorList>
    </citation>
    <scope>NUCLEOTIDE SEQUENCE</scope>
</reference>
<name>A0A644W4R3_9ZZZZ</name>
<protein>
    <submittedName>
        <fullName evidence="1">Uncharacterized protein</fullName>
    </submittedName>
</protein>
<organism evidence="1">
    <name type="scientific">bioreactor metagenome</name>
    <dbReference type="NCBI Taxonomy" id="1076179"/>
    <lineage>
        <taxon>unclassified sequences</taxon>
        <taxon>metagenomes</taxon>
        <taxon>ecological metagenomes</taxon>
    </lineage>
</organism>
<evidence type="ECO:0000313" key="1">
    <source>
        <dbReference type="EMBL" id="MPL97682.1"/>
    </source>
</evidence>
<gene>
    <name evidence="1" type="ORF">SDC9_43874</name>
</gene>
<proteinExistence type="predicted"/>